<proteinExistence type="predicted"/>
<sequence>MNKTAGYSSLVLQLQTGTDATGKPKLKQKEFPNVKATATDQDIFEVAQALAKLQGLPLYSVMRVDRAELNQ</sequence>
<keyword evidence="3" id="KW-1185">Reference proteome</keyword>
<dbReference type="InterPro" id="IPR012454">
    <property type="entry name" value="DUF1659"/>
</dbReference>
<dbReference type="AlphaFoldDB" id="A0AAV4LER0"/>
<name>A0AAV4LER0_9BACL</name>
<protein>
    <recommendedName>
        <fullName evidence="1">DUF1659 domain-containing protein</fullName>
    </recommendedName>
</protein>
<accession>A0AAV4LER0</accession>
<gene>
    <name evidence="2" type="ORF">DNHGIG_18410</name>
</gene>
<comment type="caution">
    <text evidence="2">The sequence shown here is derived from an EMBL/GenBank/DDBJ whole genome shotgun (WGS) entry which is preliminary data.</text>
</comment>
<dbReference type="Pfam" id="PF07872">
    <property type="entry name" value="DUF1659"/>
    <property type="match status" value="1"/>
</dbReference>
<dbReference type="EMBL" id="BOQE01000001">
    <property type="protein sequence ID" value="GIM46292.1"/>
    <property type="molecule type" value="Genomic_DNA"/>
</dbReference>
<organism evidence="2 3">
    <name type="scientific">Collibacillus ludicampi</name>
    <dbReference type="NCBI Taxonomy" id="2771369"/>
    <lineage>
        <taxon>Bacteria</taxon>
        <taxon>Bacillati</taxon>
        <taxon>Bacillota</taxon>
        <taxon>Bacilli</taxon>
        <taxon>Bacillales</taxon>
        <taxon>Alicyclobacillaceae</taxon>
        <taxon>Collibacillus</taxon>
    </lineage>
</organism>
<evidence type="ECO:0000259" key="1">
    <source>
        <dbReference type="Pfam" id="PF07872"/>
    </source>
</evidence>
<reference evidence="2" key="1">
    <citation type="journal article" date="2023" name="Int. J. Syst. Evol. Microbiol.">
        <title>Collibacillus ludicampi gen. nov., sp. nov., a new soil bacterium of the family Alicyclobacillaceae.</title>
        <authorList>
            <person name="Jojima T."/>
            <person name="Ioku Y."/>
            <person name="Fukuta Y."/>
            <person name="Shirasaka N."/>
            <person name="Matsumura Y."/>
            <person name="Mori M."/>
        </authorList>
    </citation>
    <scope>NUCLEOTIDE SEQUENCE</scope>
    <source>
        <strain evidence="2">TP075</strain>
    </source>
</reference>
<evidence type="ECO:0000313" key="3">
    <source>
        <dbReference type="Proteomes" id="UP001057291"/>
    </source>
</evidence>
<dbReference type="Proteomes" id="UP001057291">
    <property type="component" value="Unassembled WGS sequence"/>
</dbReference>
<dbReference type="RefSeq" id="WP_282199412.1">
    <property type="nucleotide sequence ID" value="NZ_BOQE01000001.1"/>
</dbReference>
<evidence type="ECO:0000313" key="2">
    <source>
        <dbReference type="EMBL" id="GIM46292.1"/>
    </source>
</evidence>
<feature type="domain" description="DUF1659" evidence="1">
    <location>
        <begin position="3"/>
        <end position="71"/>
    </location>
</feature>